<evidence type="ECO:0000313" key="11">
    <source>
        <dbReference type="Proteomes" id="UP000189857"/>
    </source>
</evidence>
<comment type="function">
    <text evidence="5">May play the central regulatory role in sporulation. It may be an element of the effector pathway responsible for the activation of sporulation genes in response to nutritional stress. Spo0A may act in concert with spo0H (a sigma factor) to control the expression of some genes that are critical to the sporulation process.</text>
</comment>
<protein>
    <recommendedName>
        <fullName evidence="1">Stage 0 sporulation protein A homolog</fullName>
    </recommendedName>
</protein>
<evidence type="ECO:0000259" key="8">
    <source>
        <dbReference type="PROSITE" id="PS50110"/>
    </source>
</evidence>
<feature type="domain" description="OmpR/PhoB-type" evidence="9">
    <location>
        <begin position="159"/>
        <end position="259"/>
    </location>
</feature>
<dbReference type="InterPro" id="IPR016032">
    <property type="entry name" value="Sig_transdc_resp-reg_C-effctor"/>
</dbReference>
<keyword evidence="2" id="KW-0805">Transcription regulation</keyword>
<dbReference type="InterPro" id="IPR011006">
    <property type="entry name" value="CheY-like_superfamily"/>
</dbReference>
<accession>A0A1T4KSK3</accession>
<reference evidence="10 11" key="1">
    <citation type="submission" date="2017-02" db="EMBL/GenBank/DDBJ databases">
        <authorList>
            <person name="Peterson S.W."/>
        </authorList>
    </citation>
    <scope>NUCLEOTIDE SEQUENCE [LARGE SCALE GENOMIC DNA]</scope>
    <source>
        <strain evidence="10 11">ATCC 17233</strain>
    </source>
</reference>
<gene>
    <name evidence="10" type="ORF">SAMN02745110_00548</name>
</gene>
<evidence type="ECO:0000256" key="2">
    <source>
        <dbReference type="ARBA" id="ARBA00023015"/>
    </source>
</evidence>
<dbReference type="Gene3D" id="1.10.10.10">
    <property type="entry name" value="Winged helix-like DNA-binding domain superfamily/Winged helix DNA-binding domain"/>
    <property type="match status" value="1"/>
</dbReference>
<dbReference type="Proteomes" id="UP000189857">
    <property type="component" value="Unassembled WGS sequence"/>
</dbReference>
<dbReference type="CDD" id="cd00383">
    <property type="entry name" value="trans_reg_C"/>
    <property type="match status" value="1"/>
</dbReference>
<dbReference type="SMART" id="SM00862">
    <property type="entry name" value="Trans_reg_C"/>
    <property type="match status" value="1"/>
</dbReference>
<evidence type="ECO:0000256" key="7">
    <source>
        <dbReference type="PROSITE-ProRule" id="PRU01091"/>
    </source>
</evidence>
<dbReference type="Gene3D" id="6.10.250.690">
    <property type="match status" value="1"/>
</dbReference>
<name>A0A1T4KSK3_9FIRM</name>
<dbReference type="InterPro" id="IPR036388">
    <property type="entry name" value="WH-like_DNA-bd_sf"/>
</dbReference>
<feature type="modified residue" description="4-aspartylphosphate" evidence="6">
    <location>
        <position position="56"/>
    </location>
</feature>
<dbReference type="PROSITE" id="PS51755">
    <property type="entry name" value="OMPR_PHOB"/>
    <property type="match status" value="1"/>
</dbReference>
<dbReference type="PANTHER" id="PTHR48111:SF73">
    <property type="entry name" value="ALKALINE PHOSPHATASE SYNTHESIS TRANSCRIPTIONAL REGULATORY PROTEIN PHOP"/>
    <property type="match status" value="1"/>
</dbReference>
<dbReference type="SUPFAM" id="SSF52172">
    <property type="entry name" value="CheY-like"/>
    <property type="match status" value="1"/>
</dbReference>
<dbReference type="GO" id="GO:0000156">
    <property type="term" value="F:phosphorelay response regulator activity"/>
    <property type="evidence" value="ECO:0007669"/>
    <property type="project" value="TreeGrafter"/>
</dbReference>
<dbReference type="Gene3D" id="3.40.50.2300">
    <property type="match status" value="1"/>
</dbReference>
<evidence type="ECO:0000256" key="1">
    <source>
        <dbReference type="ARBA" id="ARBA00018672"/>
    </source>
</evidence>
<sequence length="260" mass="29096">MQKILVVEDDSALAVGLKIALTDAGYLCEVAETFTRAKEILEEGNRMTEYSLLIFDVMLPDGNGHELLRTYRNAGVKLPVIFLTAVSDEENVVRGLDLGADDYITKPFRNAELLSRVRAVLRRYENMITAPGGESGKADGVSSKRNPVITDQDDIKNAEGVYSYRELVIDTKASTVTLSGKELALSSGEYKLLVYFLKNQGICLTRSNILEKIFDESGNFVDDSALYVYVNRLRDKIGDLKRKDPYIKTVRGIGYRMEKM</sequence>
<dbReference type="GO" id="GO:0000976">
    <property type="term" value="F:transcription cis-regulatory region binding"/>
    <property type="evidence" value="ECO:0007669"/>
    <property type="project" value="TreeGrafter"/>
</dbReference>
<evidence type="ECO:0000256" key="6">
    <source>
        <dbReference type="PROSITE-ProRule" id="PRU00169"/>
    </source>
</evidence>
<dbReference type="Pfam" id="PF00072">
    <property type="entry name" value="Response_reg"/>
    <property type="match status" value="1"/>
</dbReference>
<dbReference type="GO" id="GO:0005829">
    <property type="term" value="C:cytosol"/>
    <property type="evidence" value="ECO:0007669"/>
    <property type="project" value="TreeGrafter"/>
</dbReference>
<feature type="domain" description="Response regulatory" evidence="8">
    <location>
        <begin position="3"/>
        <end position="121"/>
    </location>
</feature>
<keyword evidence="3 7" id="KW-0238">DNA-binding</keyword>
<keyword evidence="6" id="KW-0597">Phosphoprotein</keyword>
<organism evidence="10 11">
    <name type="scientific">Eubacterium ruminantium</name>
    <dbReference type="NCBI Taxonomy" id="42322"/>
    <lineage>
        <taxon>Bacteria</taxon>
        <taxon>Bacillati</taxon>
        <taxon>Bacillota</taxon>
        <taxon>Clostridia</taxon>
        <taxon>Eubacteriales</taxon>
        <taxon>Eubacteriaceae</taxon>
        <taxon>Eubacterium</taxon>
    </lineage>
</organism>
<evidence type="ECO:0000259" key="9">
    <source>
        <dbReference type="PROSITE" id="PS51755"/>
    </source>
</evidence>
<dbReference type="InterPro" id="IPR039420">
    <property type="entry name" value="WalR-like"/>
</dbReference>
<dbReference type="AlphaFoldDB" id="A0A1T4KSK3"/>
<evidence type="ECO:0000256" key="4">
    <source>
        <dbReference type="ARBA" id="ARBA00023163"/>
    </source>
</evidence>
<evidence type="ECO:0000256" key="3">
    <source>
        <dbReference type="ARBA" id="ARBA00023125"/>
    </source>
</evidence>
<evidence type="ECO:0000256" key="5">
    <source>
        <dbReference type="ARBA" id="ARBA00024867"/>
    </source>
</evidence>
<feature type="DNA-binding region" description="OmpR/PhoB-type" evidence="7">
    <location>
        <begin position="159"/>
        <end position="259"/>
    </location>
</feature>
<dbReference type="PROSITE" id="PS50110">
    <property type="entry name" value="RESPONSE_REGULATORY"/>
    <property type="match status" value="1"/>
</dbReference>
<evidence type="ECO:0000313" key="10">
    <source>
        <dbReference type="EMBL" id="SJZ45353.1"/>
    </source>
</evidence>
<dbReference type="InterPro" id="IPR001789">
    <property type="entry name" value="Sig_transdc_resp-reg_receiver"/>
</dbReference>
<dbReference type="PANTHER" id="PTHR48111">
    <property type="entry name" value="REGULATOR OF RPOS"/>
    <property type="match status" value="1"/>
</dbReference>
<keyword evidence="11" id="KW-1185">Reference proteome</keyword>
<dbReference type="RefSeq" id="WP_078786212.1">
    <property type="nucleotide sequence ID" value="NZ_FMTO01000003.1"/>
</dbReference>
<dbReference type="SUPFAM" id="SSF46894">
    <property type="entry name" value="C-terminal effector domain of the bipartite response regulators"/>
    <property type="match status" value="1"/>
</dbReference>
<dbReference type="InterPro" id="IPR001867">
    <property type="entry name" value="OmpR/PhoB-type_DNA-bd"/>
</dbReference>
<dbReference type="EMBL" id="FUXA01000004">
    <property type="protein sequence ID" value="SJZ45353.1"/>
    <property type="molecule type" value="Genomic_DNA"/>
</dbReference>
<dbReference type="GO" id="GO:0032993">
    <property type="term" value="C:protein-DNA complex"/>
    <property type="evidence" value="ECO:0007669"/>
    <property type="project" value="TreeGrafter"/>
</dbReference>
<dbReference type="Pfam" id="PF00486">
    <property type="entry name" value="Trans_reg_C"/>
    <property type="match status" value="1"/>
</dbReference>
<dbReference type="GO" id="GO:0006355">
    <property type="term" value="P:regulation of DNA-templated transcription"/>
    <property type="evidence" value="ECO:0007669"/>
    <property type="project" value="InterPro"/>
</dbReference>
<dbReference type="SMART" id="SM00448">
    <property type="entry name" value="REC"/>
    <property type="match status" value="1"/>
</dbReference>
<keyword evidence="4" id="KW-0804">Transcription</keyword>
<dbReference type="OrthoDB" id="9803564at2"/>
<proteinExistence type="predicted"/>